<comment type="caution">
    <text evidence="3">The sequence shown here is derived from an EMBL/GenBank/DDBJ whole genome shotgun (WGS) entry which is preliminary data.</text>
</comment>
<evidence type="ECO:0000256" key="2">
    <source>
        <dbReference type="SAM" id="Phobius"/>
    </source>
</evidence>
<keyword evidence="2" id="KW-0472">Membrane</keyword>
<evidence type="ECO:0000313" key="3">
    <source>
        <dbReference type="EMBL" id="MFD1789712.1"/>
    </source>
</evidence>
<protein>
    <submittedName>
        <fullName evidence="3">Uncharacterized protein</fullName>
    </submittedName>
</protein>
<name>A0ABW4NI98_9SPHN</name>
<organism evidence="3 4">
    <name type="scientific">Sphingomonas floccifaciens</name>
    <dbReference type="NCBI Taxonomy" id="1844115"/>
    <lineage>
        <taxon>Bacteria</taxon>
        <taxon>Pseudomonadati</taxon>
        <taxon>Pseudomonadota</taxon>
        <taxon>Alphaproteobacteria</taxon>
        <taxon>Sphingomonadales</taxon>
        <taxon>Sphingomonadaceae</taxon>
        <taxon>Sphingomonas</taxon>
    </lineage>
</organism>
<dbReference type="EMBL" id="JBHUFC010000025">
    <property type="protein sequence ID" value="MFD1789712.1"/>
    <property type="molecule type" value="Genomic_DNA"/>
</dbReference>
<sequence>MPRHDPLPQRDPADPLDDPAYAAHVWGRFKRIMRWMSGVSIAAGAGAVWILWRSVGPLPIHMAIATFLGVTLTILMAALLMGLIFLSSGSGHDEAVERHDRGEDAAIWRDE</sequence>
<gene>
    <name evidence="3" type="ORF">ACFSC3_19330</name>
</gene>
<feature type="transmembrane region" description="Helical" evidence="2">
    <location>
        <begin position="58"/>
        <end position="86"/>
    </location>
</feature>
<keyword evidence="2" id="KW-0812">Transmembrane</keyword>
<keyword evidence="2" id="KW-1133">Transmembrane helix</keyword>
<proteinExistence type="predicted"/>
<evidence type="ECO:0000313" key="4">
    <source>
        <dbReference type="Proteomes" id="UP001597283"/>
    </source>
</evidence>
<feature type="region of interest" description="Disordered" evidence="1">
    <location>
        <begin position="92"/>
        <end position="111"/>
    </location>
</feature>
<keyword evidence="4" id="KW-1185">Reference proteome</keyword>
<evidence type="ECO:0000256" key="1">
    <source>
        <dbReference type="SAM" id="MobiDB-lite"/>
    </source>
</evidence>
<feature type="transmembrane region" description="Helical" evidence="2">
    <location>
        <begin position="32"/>
        <end position="52"/>
    </location>
</feature>
<dbReference type="Proteomes" id="UP001597283">
    <property type="component" value="Unassembled WGS sequence"/>
</dbReference>
<reference evidence="4" key="1">
    <citation type="journal article" date="2019" name="Int. J. Syst. Evol. Microbiol.">
        <title>The Global Catalogue of Microorganisms (GCM) 10K type strain sequencing project: providing services to taxonomists for standard genome sequencing and annotation.</title>
        <authorList>
            <consortium name="The Broad Institute Genomics Platform"/>
            <consortium name="The Broad Institute Genome Sequencing Center for Infectious Disease"/>
            <person name="Wu L."/>
            <person name="Ma J."/>
        </authorList>
    </citation>
    <scope>NUCLEOTIDE SEQUENCE [LARGE SCALE GENOMIC DNA]</scope>
    <source>
        <strain evidence="4">Q85</strain>
    </source>
</reference>
<dbReference type="RefSeq" id="WP_380941885.1">
    <property type="nucleotide sequence ID" value="NZ_JBHUFC010000025.1"/>
</dbReference>
<accession>A0ABW4NI98</accession>